<keyword evidence="5" id="KW-1185">Reference proteome</keyword>
<evidence type="ECO:0000256" key="3">
    <source>
        <dbReference type="SAM" id="MobiDB-lite"/>
    </source>
</evidence>
<dbReference type="PANTHER" id="PTHR43713:SF3">
    <property type="entry name" value="GLUTAMATE-1-SEMIALDEHYDE 2,1-AMINOMUTASE 1, CHLOROPLASTIC-RELATED"/>
    <property type="match status" value="1"/>
</dbReference>
<evidence type="ECO:0000313" key="4">
    <source>
        <dbReference type="EMBL" id="KOO22705.1"/>
    </source>
</evidence>
<evidence type="ECO:0000256" key="2">
    <source>
        <dbReference type="ARBA" id="ARBA00022898"/>
    </source>
</evidence>
<accession>A0A0M0J8A0</accession>
<dbReference type="GO" id="GO:0008483">
    <property type="term" value="F:transaminase activity"/>
    <property type="evidence" value="ECO:0007669"/>
    <property type="project" value="InterPro"/>
</dbReference>
<feature type="compositionally biased region" description="Low complexity" evidence="3">
    <location>
        <begin position="355"/>
        <end position="368"/>
    </location>
</feature>
<dbReference type="PANTHER" id="PTHR43713">
    <property type="entry name" value="GLUTAMATE-1-SEMIALDEHYDE 2,1-AMINOMUTASE"/>
    <property type="match status" value="1"/>
</dbReference>
<dbReference type="SUPFAM" id="SSF53383">
    <property type="entry name" value="PLP-dependent transferases"/>
    <property type="match status" value="1"/>
</dbReference>
<proteinExistence type="predicted"/>
<keyword evidence="2" id="KW-0663">Pyridoxal phosphate</keyword>
<reference evidence="5" key="1">
    <citation type="journal article" date="2015" name="PLoS Genet.">
        <title>Genome Sequence and Transcriptome Analyses of Chrysochromulina tobin: Metabolic Tools for Enhanced Algal Fitness in the Prominent Order Prymnesiales (Haptophyceae).</title>
        <authorList>
            <person name="Hovde B.T."/>
            <person name="Deodato C.R."/>
            <person name="Hunsperger H.M."/>
            <person name="Ryken S.A."/>
            <person name="Yost W."/>
            <person name="Jha R.K."/>
            <person name="Patterson J."/>
            <person name="Monnat R.J. Jr."/>
            <person name="Barlow S.B."/>
            <person name="Starkenburg S.R."/>
            <person name="Cattolico R.A."/>
        </authorList>
    </citation>
    <scope>NUCLEOTIDE SEQUENCE</scope>
    <source>
        <strain evidence="5">CCMP291</strain>
    </source>
</reference>
<comment type="cofactor">
    <cofactor evidence="1">
        <name>pyridoxal 5'-phosphate</name>
        <dbReference type="ChEBI" id="CHEBI:597326"/>
    </cofactor>
</comment>
<feature type="region of interest" description="Disordered" evidence="3">
    <location>
        <begin position="417"/>
        <end position="524"/>
    </location>
</feature>
<evidence type="ECO:0000256" key="1">
    <source>
        <dbReference type="ARBA" id="ARBA00001933"/>
    </source>
</evidence>
<evidence type="ECO:0000313" key="5">
    <source>
        <dbReference type="Proteomes" id="UP000037460"/>
    </source>
</evidence>
<dbReference type="InterPro" id="IPR015421">
    <property type="entry name" value="PyrdxlP-dep_Trfase_major"/>
</dbReference>
<organism evidence="4 5">
    <name type="scientific">Chrysochromulina tobinii</name>
    <dbReference type="NCBI Taxonomy" id="1460289"/>
    <lineage>
        <taxon>Eukaryota</taxon>
        <taxon>Haptista</taxon>
        <taxon>Haptophyta</taxon>
        <taxon>Prymnesiophyceae</taxon>
        <taxon>Prymnesiales</taxon>
        <taxon>Chrysochromulinaceae</taxon>
        <taxon>Chrysochromulina</taxon>
    </lineage>
</organism>
<dbReference type="InterPro" id="IPR049704">
    <property type="entry name" value="Aminotrans_3_PPA_site"/>
</dbReference>
<gene>
    <name evidence="4" type="ORF">Ctob_001477</name>
</gene>
<dbReference type="InterPro" id="IPR015424">
    <property type="entry name" value="PyrdxlP-dep_Trfase"/>
</dbReference>
<dbReference type="AlphaFoldDB" id="A0A0M0J8A0"/>
<dbReference type="OrthoDB" id="425114at2759"/>
<dbReference type="Pfam" id="PF00202">
    <property type="entry name" value="Aminotran_3"/>
    <property type="match status" value="1"/>
</dbReference>
<dbReference type="InterPro" id="IPR005814">
    <property type="entry name" value="Aminotrans_3"/>
</dbReference>
<dbReference type="Gene3D" id="3.90.1150.10">
    <property type="entry name" value="Aspartate Aminotransferase, domain 1"/>
    <property type="match status" value="1"/>
</dbReference>
<protein>
    <submittedName>
        <fullName evidence="4">Nrps protein</fullName>
    </submittedName>
</protein>
<sequence length="553" mass="59044">MESCVFVTTGSEATTLAYRLCRIHTGRSKVVVFENSYHGHFDAFLGFPADPSAPGLCSPVAPGIPASYTQDLIVLPYDTEASLAYIDEHAAKIAGVFCEAVQNRNPGLVPKPFLEALRQLTERRGIVLVFDEVVTGFRVAAGGVQEKLGIRCDLSCYGKALGGGFPVGCVAGPRNILARVSGGNELRGGDAHDDARSSVPTTTYLETTYFEGTFHKHPLAMAAVGAVLDHIVAHGDALFPELDRLAEHLASSLNAWWAQQGLALRIDHFGSMIRFQVLRAPAFGNMPGSGKEPEVVEPALRNAHLAFRAIARQRLKRLQAAGVEADAASSQLLDDLVVEPHHRNSIPPAAATDASSLSSSSSSSSPSLQHVVASTGASPAHAAKILQLRDEISRLRREGHSTVSLIERLKERLQEAGEFSASADENGGAWRSSKKRRVADEGPLGDGPPGQRLPDQPVHWDSATPPPPQQSVGLGGAHPSLCLSEPTRLQARTDYAFPPQRWGSVPSSPRSCPADAKRPLDDGFSESVTSLLQLKKLKLRANATSASSPTRDS</sequence>
<dbReference type="Proteomes" id="UP000037460">
    <property type="component" value="Unassembled WGS sequence"/>
</dbReference>
<dbReference type="InterPro" id="IPR015422">
    <property type="entry name" value="PyrdxlP-dep_Trfase_small"/>
</dbReference>
<dbReference type="PROSITE" id="PS00600">
    <property type="entry name" value="AA_TRANSFER_CLASS_3"/>
    <property type="match status" value="1"/>
</dbReference>
<comment type="caution">
    <text evidence="4">The sequence shown here is derived from an EMBL/GenBank/DDBJ whole genome shotgun (WGS) entry which is preliminary data.</text>
</comment>
<feature type="region of interest" description="Disordered" evidence="3">
    <location>
        <begin position="343"/>
        <end position="376"/>
    </location>
</feature>
<dbReference type="EMBL" id="JWZX01003258">
    <property type="protein sequence ID" value="KOO22705.1"/>
    <property type="molecule type" value="Genomic_DNA"/>
</dbReference>
<dbReference type="GO" id="GO:0030170">
    <property type="term" value="F:pyridoxal phosphate binding"/>
    <property type="evidence" value="ECO:0007669"/>
    <property type="project" value="InterPro"/>
</dbReference>
<name>A0A0M0J8A0_9EUKA</name>
<dbReference type="Gene3D" id="3.40.640.10">
    <property type="entry name" value="Type I PLP-dependent aspartate aminotransferase-like (Major domain)"/>
    <property type="match status" value="1"/>
</dbReference>